<proteinExistence type="predicted"/>
<dbReference type="PANTHER" id="PTHR47561">
    <property type="entry name" value="POLYSACCHARIDE DEACETYLASE FAMILY PROTEIN (AFU_ORTHOLOGUE AFUA_6G05030)"/>
    <property type="match status" value="1"/>
</dbReference>
<dbReference type="RefSeq" id="WP_379818794.1">
    <property type="nucleotide sequence ID" value="NZ_JBHUDH010000144.1"/>
</dbReference>
<accession>A0ABD6B887</accession>
<dbReference type="EMBL" id="JBHUDH010000144">
    <property type="protein sequence ID" value="MFD1527098.1"/>
    <property type="molecule type" value="Genomic_DNA"/>
</dbReference>
<evidence type="ECO:0000256" key="1">
    <source>
        <dbReference type="SAM" id="MobiDB-lite"/>
    </source>
</evidence>
<name>A0ABD6B887_9EURY</name>
<protein>
    <submittedName>
        <fullName evidence="3">Polysaccharide deacetylase</fullName>
    </submittedName>
</protein>
<keyword evidence="4" id="KW-1185">Reference proteome</keyword>
<dbReference type="CDD" id="cd10938">
    <property type="entry name" value="CE4_HpPgdA_like"/>
    <property type="match status" value="1"/>
</dbReference>
<dbReference type="InterPro" id="IPR011330">
    <property type="entry name" value="Glyco_hydro/deAcase_b/a-brl"/>
</dbReference>
<dbReference type="PROSITE" id="PS51677">
    <property type="entry name" value="NODB"/>
    <property type="match status" value="1"/>
</dbReference>
<feature type="domain" description="NodB homology" evidence="2">
    <location>
        <begin position="28"/>
        <end position="267"/>
    </location>
</feature>
<dbReference type="Proteomes" id="UP001597111">
    <property type="component" value="Unassembled WGS sequence"/>
</dbReference>
<organism evidence="3 4">
    <name type="scientific">Halolamina salina</name>
    <dbReference type="NCBI Taxonomy" id="1220023"/>
    <lineage>
        <taxon>Archaea</taxon>
        <taxon>Methanobacteriati</taxon>
        <taxon>Methanobacteriota</taxon>
        <taxon>Stenosarchaea group</taxon>
        <taxon>Halobacteria</taxon>
        <taxon>Halobacteriales</taxon>
        <taxon>Haloferacaceae</taxon>
    </lineage>
</organism>
<evidence type="ECO:0000259" key="2">
    <source>
        <dbReference type="PROSITE" id="PS51677"/>
    </source>
</evidence>
<sequence length="273" mass="30365">MARATVCLTVDFDAVSPWLHAGEFGDSPVQRSRGRFGAEVGAPRPGDLFDRLDVPATWFVPGHTIDSFPEPCERVVDAGHEIGHHGWSHTPPGEYESREAERADVARGIESIESLTGSPPAGYRSPSWDFSPYTVSILREFGFEYSSSGMAREFEPYELTDEHAPVDEPYEVGEPVGITEVPVSWQRDDYPALAFSGNRAFADEAAVFDHWRRQFDWMYEQYEGTRSGEGGVYVLTLHPQVSGRSPRPSMLRELIEHMAAKPGVEFATVGEVV</sequence>
<reference evidence="3 4" key="1">
    <citation type="journal article" date="2019" name="Int. J. Syst. Evol. Microbiol.">
        <title>The Global Catalogue of Microorganisms (GCM) 10K type strain sequencing project: providing services to taxonomists for standard genome sequencing and annotation.</title>
        <authorList>
            <consortium name="The Broad Institute Genomics Platform"/>
            <consortium name="The Broad Institute Genome Sequencing Center for Infectious Disease"/>
            <person name="Wu L."/>
            <person name="Ma J."/>
        </authorList>
    </citation>
    <scope>NUCLEOTIDE SEQUENCE [LARGE SCALE GENOMIC DNA]</scope>
    <source>
        <strain evidence="3 4">CGMCC 1.12285</strain>
    </source>
</reference>
<gene>
    <name evidence="3" type="ORF">ACFR9S_12475</name>
</gene>
<dbReference type="InterPro" id="IPR002509">
    <property type="entry name" value="NODB_dom"/>
</dbReference>
<dbReference type="Pfam" id="PF01522">
    <property type="entry name" value="Polysacc_deac_1"/>
    <property type="match status" value="1"/>
</dbReference>
<evidence type="ECO:0000313" key="4">
    <source>
        <dbReference type="Proteomes" id="UP001597111"/>
    </source>
</evidence>
<comment type="caution">
    <text evidence="3">The sequence shown here is derived from an EMBL/GenBank/DDBJ whole genome shotgun (WGS) entry which is preliminary data.</text>
</comment>
<dbReference type="InterPro" id="IPR037950">
    <property type="entry name" value="PgdA-like"/>
</dbReference>
<evidence type="ECO:0000313" key="3">
    <source>
        <dbReference type="EMBL" id="MFD1527098.1"/>
    </source>
</evidence>
<dbReference type="Gene3D" id="3.20.20.370">
    <property type="entry name" value="Glycoside hydrolase/deacetylase"/>
    <property type="match status" value="1"/>
</dbReference>
<feature type="region of interest" description="Disordered" evidence="1">
    <location>
        <begin position="83"/>
        <end position="102"/>
    </location>
</feature>
<dbReference type="AlphaFoldDB" id="A0ABD6B887"/>
<dbReference type="PANTHER" id="PTHR47561:SF1">
    <property type="entry name" value="POLYSACCHARIDE DEACETYLASE FAMILY PROTEIN (AFU_ORTHOLOGUE AFUA_6G05030)"/>
    <property type="match status" value="1"/>
</dbReference>
<dbReference type="SUPFAM" id="SSF88713">
    <property type="entry name" value="Glycoside hydrolase/deacetylase"/>
    <property type="match status" value="1"/>
</dbReference>